<evidence type="ECO:0000256" key="1">
    <source>
        <dbReference type="ARBA" id="ARBA00023159"/>
    </source>
</evidence>
<dbReference type="PANTHER" id="PTHR30293">
    <property type="entry name" value="TRANSCRIPTIONAL REGULATORY PROTEIN NAC-RELATED"/>
    <property type="match status" value="1"/>
</dbReference>
<protein>
    <submittedName>
        <fullName evidence="3">LysR family transcriptional regulator</fullName>
    </submittedName>
</protein>
<dbReference type="SUPFAM" id="SSF46785">
    <property type="entry name" value="Winged helix' DNA-binding domain"/>
    <property type="match status" value="1"/>
</dbReference>
<dbReference type="PROSITE" id="PS50931">
    <property type="entry name" value="HTH_LYSR"/>
    <property type="match status" value="1"/>
</dbReference>
<evidence type="ECO:0000313" key="3">
    <source>
        <dbReference type="EMBL" id="QYD67822.1"/>
    </source>
</evidence>
<proteinExistence type="predicted"/>
<evidence type="ECO:0000313" key="4">
    <source>
        <dbReference type="Proteomes" id="UP000826462"/>
    </source>
</evidence>
<gene>
    <name evidence="3" type="ORF">KZJ38_16025</name>
</gene>
<dbReference type="InterPro" id="IPR036388">
    <property type="entry name" value="WH-like_DNA-bd_sf"/>
</dbReference>
<dbReference type="Proteomes" id="UP000826462">
    <property type="component" value="Chromosome 1"/>
</dbReference>
<evidence type="ECO:0000259" key="2">
    <source>
        <dbReference type="PROSITE" id="PS50931"/>
    </source>
</evidence>
<accession>A0ABX8UHN2</accession>
<sequence>MNFKHLYYFWMAARTGGMIRAGQRIHITPQTLSGQIKVLEARLGCQLFERAGRNVQLTEAGHVAAGYAEEIFLLGEELEGALKNYAKASRNDDMRARSVATARAD</sequence>
<dbReference type="InterPro" id="IPR036390">
    <property type="entry name" value="WH_DNA-bd_sf"/>
</dbReference>
<dbReference type="Gene3D" id="1.10.10.10">
    <property type="entry name" value="Winged helix-like DNA-binding domain superfamily/Winged helix DNA-binding domain"/>
    <property type="match status" value="1"/>
</dbReference>
<organism evidence="3 4">
    <name type="scientific">Paraburkholderia edwinii</name>
    <dbReference type="NCBI Taxonomy" id="2861782"/>
    <lineage>
        <taxon>Bacteria</taxon>
        <taxon>Pseudomonadati</taxon>
        <taxon>Pseudomonadota</taxon>
        <taxon>Betaproteobacteria</taxon>
        <taxon>Burkholderiales</taxon>
        <taxon>Burkholderiaceae</taxon>
        <taxon>Paraburkholderia</taxon>
    </lineage>
</organism>
<feature type="domain" description="HTH lysR-type" evidence="2">
    <location>
        <begin position="1"/>
        <end position="58"/>
    </location>
</feature>
<dbReference type="Pfam" id="PF00126">
    <property type="entry name" value="HTH_1"/>
    <property type="match status" value="1"/>
</dbReference>
<keyword evidence="4" id="KW-1185">Reference proteome</keyword>
<name>A0ABX8UHN2_9BURK</name>
<dbReference type="PANTHER" id="PTHR30293:SF2">
    <property type="entry name" value="TRANSCRIPTIONAL ACTIVATOR PROTEIN NHAR"/>
    <property type="match status" value="1"/>
</dbReference>
<reference evidence="3 4" key="1">
    <citation type="submission" date="2021-07" db="EMBL/GenBank/DDBJ databases">
        <title>Paraburkholderia edwinii protects Aspergillus sp. from phenazines by acting as a toxin sponge.</title>
        <authorList>
            <person name="Dahlstrom K.M."/>
            <person name="Newman D.K."/>
        </authorList>
    </citation>
    <scope>NUCLEOTIDE SEQUENCE [LARGE SCALE GENOMIC DNA]</scope>
    <source>
        <strain evidence="3 4">Pe01</strain>
    </source>
</reference>
<dbReference type="InterPro" id="IPR000847">
    <property type="entry name" value="LysR_HTH_N"/>
</dbReference>
<dbReference type="RefSeq" id="WP_219797107.1">
    <property type="nucleotide sequence ID" value="NZ_CP080095.1"/>
</dbReference>
<keyword evidence="1" id="KW-0010">Activator</keyword>
<dbReference type="EMBL" id="CP080095">
    <property type="protein sequence ID" value="QYD67822.1"/>
    <property type="molecule type" value="Genomic_DNA"/>
</dbReference>